<comment type="caution">
    <text evidence="1">The sequence shown here is derived from an EMBL/GenBank/DDBJ whole genome shotgun (WGS) entry which is preliminary data.</text>
</comment>
<sequence>MKNRKINAPVKLLDKRIIGVFYLYRLIKFKSAFYDGRWNCAQSDFPDRTGMEIDVIKIRLKALEKYIMLNNSHEDYIIGLDGAEYKRLASSYSDCVKDGEIKLQYSKGRESV</sequence>
<evidence type="ECO:0008006" key="3">
    <source>
        <dbReference type="Google" id="ProtNLM"/>
    </source>
</evidence>
<name>A0ABD4LIP2_BACCE</name>
<organism evidence="1 2">
    <name type="scientific">Bacillus cereus</name>
    <dbReference type="NCBI Taxonomy" id="1396"/>
    <lineage>
        <taxon>Bacteria</taxon>
        <taxon>Bacillati</taxon>
        <taxon>Bacillota</taxon>
        <taxon>Bacilli</taxon>
        <taxon>Bacillales</taxon>
        <taxon>Bacillaceae</taxon>
        <taxon>Bacillus</taxon>
        <taxon>Bacillus cereus group</taxon>
    </lineage>
</organism>
<dbReference type="RefSeq" id="WP_139366274.1">
    <property type="nucleotide sequence ID" value="NZ_PHKO01000001.1"/>
</dbReference>
<dbReference type="AlphaFoldDB" id="A0ABD4LIP2"/>
<protein>
    <recommendedName>
        <fullName evidence="3">Group-specific protein</fullName>
    </recommendedName>
</protein>
<gene>
    <name evidence="1" type="ORF">JCR31_21875</name>
</gene>
<reference evidence="1 2" key="1">
    <citation type="submission" date="2020-12" db="EMBL/GenBank/DDBJ databases">
        <title>Genome assembly for a thermostable protease producing Bacillus cereus MAKP1 strain isolated from chicken gut.</title>
        <authorList>
            <person name="Malaviya A."/>
        </authorList>
    </citation>
    <scope>NUCLEOTIDE SEQUENCE [LARGE SCALE GENOMIC DNA]</scope>
    <source>
        <strain evidence="1 2">MAKP1</strain>
    </source>
</reference>
<evidence type="ECO:0000313" key="2">
    <source>
        <dbReference type="Proteomes" id="UP000613452"/>
    </source>
</evidence>
<accession>A0ABD4LIP2</accession>
<dbReference type="Proteomes" id="UP000613452">
    <property type="component" value="Unassembled WGS sequence"/>
</dbReference>
<dbReference type="EMBL" id="JAEFBZ010000001">
    <property type="protein sequence ID" value="MBK1610552.1"/>
    <property type="molecule type" value="Genomic_DNA"/>
</dbReference>
<proteinExistence type="predicted"/>
<evidence type="ECO:0000313" key="1">
    <source>
        <dbReference type="EMBL" id="MBK1610552.1"/>
    </source>
</evidence>